<accession>A0ABQ8UJX8</accession>
<sequence length="216" mass="22804">MDCANHIRGERRALEGCATLKTTGARLRSHRLLMFPLQLMPHMAENLDSPFKMTRDAQSRLLAALAECSLEPIRKPVEPMADAVLPPNGMLLPARLDPRCGKAVTLPGAMDPFVPPRAHPAISAFLAGLAARMEAARAEFYIARAAEQQRTTPAASPSASPAPLTPVSSPTEPAKAGAVAESSAAPTPSLSPGSSVDVVRSPANVTVTDPRVQTYI</sequence>
<proteinExistence type="predicted"/>
<evidence type="ECO:0000256" key="1">
    <source>
        <dbReference type="SAM" id="MobiDB-lite"/>
    </source>
</evidence>
<feature type="compositionally biased region" description="Low complexity" evidence="1">
    <location>
        <begin position="151"/>
        <end position="185"/>
    </location>
</feature>
<dbReference type="Proteomes" id="UP001141327">
    <property type="component" value="Unassembled WGS sequence"/>
</dbReference>
<evidence type="ECO:0000313" key="3">
    <source>
        <dbReference type="Proteomes" id="UP001141327"/>
    </source>
</evidence>
<evidence type="ECO:0000313" key="2">
    <source>
        <dbReference type="EMBL" id="KAJ4458722.1"/>
    </source>
</evidence>
<gene>
    <name evidence="2" type="ORF">PAPYR_5488</name>
</gene>
<keyword evidence="3" id="KW-1185">Reference proteome</keyword>
<reference evidence="2" key="1">
    <citation type="journal article" date="2022" name="bioRxiv">
        <title>Genomics of Preaxostyla Flagellates Illuminates Evolutionary Transitions and the Path Towards Mitochondrial Loss.</title>
        <authorList>
            <person name="Novak L.V.F."/>
            <person name="Treitli S.C."/>
            <person name="Pyrih J."/>
            <person name="Halakuc P."/>
            <person name="Pipaliya S.V."/>
            <person name="Vacek V."/>
            <person name="Brzon O."/>
            <person name="Soukal P."/>
            <person name="Eme L."/>
            <person name="Dacks J.B."/>
            <person name="Karnkowska A."/>
            <person name="Elias M."/>
            <person name="Hampl V."/>
        </authorList>
    </citation>
    <scope>NUCLEOTIDE SEQUENCE</scope>
    <source>
        <strain evidence="2">RCP-MX</strain>
    </source>
</reference>
<name>A0ABQ8UJX8_9EUKA</name>
<comment type="caution">
    <text evidence="2">The sequence shown here is derived from an EMBL/GenBank/DDBJ whole genome shotgun (WGS) entry which is preliminary data.</text>
</comment>
<protein>
    <submittedName>
        <fullName evidence="2">Uncharacterized protein</fullName>
    </submittedName>
</protein>
<dbReference type="EMBL" id="JAPMOS010000026">
    <property type="protein sequence ID" value="KAJ4458722.1"/>
    <property type="molecule type" value="Genomic_DNA"/>
</dbReference>
<organism evidence="2 3">
    <name type="scientific">Paratrimastix pyriformis</name>
    <dbReference type="NCBI Taxonomy" id="342808"/>
    <lineage>
        <taxon>Eukaryota</taxon>
        <taxon>Metamonada</taxon>
        <taxon>Preaxostyla</taxon>
        <taxon>Paratrimastigidae</taxon>
        <taxon>Paratrimastix</taxon>
    </lineage>
</organism>
<feature type="region of interest" description="Disordered" evidence="1">
    <location>
        <begin position="151"/>
        <end position="202"/>
    </location>
</feature>